<keyword evidence="1 2" id="KW-0998">Cell outer membrane</keyword>
<dbReference type="InterPro" id="IPR007543">
    <property type="entry name" value="LptD_C"/>
</dbReference>
<comment type="function">
    <text evidence="2">Together with LptE, is involved in the assembly of lipopolysaccharide (LPS) at the surface of the outer membrane.</text>
</comment>
<dbReference type="InterPro" id="IPR020889">
    <property type="entry name" value="LipoPS_assembly_LptD"/>
</dbReference>
<dbReference type="EMBL" id="JBAKFJ010000001">
    <property type="protein sequence ID" value="MEX0385437.1"/>
    <property type="molecule type" value="Genomic_DNA"/>
</dbReference>
<feature type="chain" id="PRO_5044921892" description="LPS-assembly protein LptD" evidence="2">
    <location>
        <begin position="24"/>
        <end position="732"/>
    </location>
</feature>
<dbReference type="Proteomes" id="UP001556653">
    <property type="component" value="Unassembled WGS sequence"/>
</dbReference>
<keyword evidence="2" id="KW-0732">Signal</keyword>
<evidence type="ECO:0000259" key="3">
    <source>
        <dbReference type="Pfam" id="PF04453"/>
    </source>
</evidence>
<dbReference type="PANTHER" id="PTHR30189">
    <property type="entry name" value="LPS-ASSEMBLY PROTEIN"/>
    <property type="match status" value="1"/>
</dbReference>
<feature type="domain" description="LptD C-terminal" evidence="3">
    <location>
        <begin position="295"/>
        <end position="629"/>
    </location>
</feature>
<comment type="subunit">
    <text evidence="2">Component of the lipopolysaccharide transport and assembly complex. Interacts with LptE and LptA.</text>
</comment>
<dbReference type="Pfam" id="PF04453">
    <property type="entry name" value="LptD"/>
    <property type="match status" value="1"/>
</dbReference>
<reference evidence="5 6" key="1">
    <citation type="submission" date="2024-02" db="EMBL/GenBank/DDBJ databases">
        <title>New especies of Spiribacter isolated from saline water.</title>
        <authorList>
            <person name="Leon M.J."/>
            <person name="De La Haba R."/>
            <person name="Sanchez-Porro C."/>
            <person name="Ventosa A."/>
        </authorList>
    </citation>
    <scope>NUCLEOTIDE SEQUENCE [LARGE SCALE GENOMIC DNA]</scope>
    <source>
        <strain evidence="6">ag22IC4-227</strain>
    </source>
</reference>
<name>A0ABV3S5P9_9GAMM</name>
<evidence type="ECO:0000313" key="6">
    <source>
        <dbReference type="Proteomes" id="UP001556653"/>
    </source>
</evidence>
<comment type="subcellular location">
    <subcellularLocation>
        <location evidence="2">Cell outer membrane</location>
    </subcellularLocation>
</comment>
<evidence type="ECO:0000256" key="2">
    <source>
        <dbReference type="HAMAP-Rule" id="MF_01411"/>
    </source>
</evidence>
<dbReference type="PANTHER" id="PTHR30189:SF1">
    <property type="entry name" value="LPS-ASSEMBLY PROTEIN LPTD"/>
    <property type="match status" value="1"/>
</dbReference>
<proteinExistence type="inferred from homology"/>
<dbReference type="PROSITE" id="PS51257">
    <property type="entry name" value="PROKAR_LIPOPROTEIN"/>
    <property type="match status" value="1"/>
</dbReference>
<dbReference type="RefSeq" id="WP_367978431.1">
    <property type="nucleotide sequence ID" value="NZ_JBAKFI010000003.1"/>
</dbReference>
<keyword evidence="2" id="KW-0472">Membrane</keyword>
<dbReference type="InterPro" id="IPR050218">
    <property type="entry name" value="LptD"/>
</dbReference>
<feature type="domain" description="LPS-assembly protein LptD central" evidence="4">
    <location>
        <begin position="203"/>
        <end position="289"/>
    </location>
</feature>
<feature type="signal peptide" evidence="2">
    <location>
        <begin position="1"/>
        <end position="23"/>
    </location>
</feature>
<comment type="similarity">
    <text evidence="2">Belongs to the LptD family.</text>
</comment>
<dbReference type="InterPro" id="IPR045659">
    <property type="entry name" value="LptD_2"/>
</dbReference>
<comment type="caution">
    <text evidence="2">Lacks conserved residue(s) required for the propagation of feature annotation.</text>
</comment>
<keyword evidence="6" id="KW-1185">Reference proteome</keyword>
<evidence type="ECO:0000259" key="4">
    <source>
        <dbReference type="Pfam" id="PF19838"/>
    </source>
</evidence>
<dbReference type="HAMAP" id="MF_01411">
    <property type="entry name" value="LPS_assembly_LptD"/>
    <property type="match status" value="1"/>
</dbReference>
<organism evidence="5 6">
    <name type="scientific">Spiribacter onubensis</name>
    <dbReference type="NCBI Taxonomy" id="3122420"/>
    <lineage>
        <taxon>Bacteria</taxon>
        <taxon>Pseudomonadati</taxon>
        <taxon>Pseudomonadota</taxon>
        <taxon>Gammaproteobacteria</taxon>
        <taxon>Chromatiales</taxon>
        <taxon>Ectothiorhodospiraceae</taxon>
        <taxon>Spiribacter</taxon>
    </lineage>
</organism>
<protein>
    <recommendedName>
        <fullName evidence="2">LPS-assembly protein LptD</fullName>
    </recommendedName>
</protein>
<gene>
    <name evidence="2 5" type="primary">lptD</name>
    <name evidence="5" type="ORF">V6X64_00310</name>
</gene>
<evidence type="ECO:0000256" key="1">
    <source>
        <dbReference type="ARBA" id="ARBA00023237"/>
    </source>
</evidence>
<accession>A0ABV3S5P9</accession>
<sequence precursor="true">MQRTPRTLLIALALATACMTAEAQDNGRWALCAAPLLEPVAGNAEMRASGRAPVRITADSARITGSPPVYEFSGDVMLSRADQTFEGEHLQYDTGAGEIQTQGEIQLRESGWLIAGARARYLLDPERGRFDGVREYRIAAAHMQGSAEQIIREGPTFTRYKGVTLSTCLPGNEFWTLSASRASIDTESRQGRAHHAILSVGRLPVFYTPYLQFPVGNERLTGFLAPTIGQSKRNGTTVALPWYWNIAPNYDATVTPTSYWKRGLMMDSEFRYLEEAFAGEISGSYLPHDDRFGQDRWAINQDHKLHVGNSLRGRLVQQRTSDTEFSDDFGDEFDYRSAAFLESYAELSWARNGWLASLDAQSWQRVDVEPDAPSAPYARRPRVQVGYSPFQRFGPLELDIASEWTDFYSRERDREQGVEYHFSPKIGLPLRGPAYFFEPSIAWQYTGYELENPQATDATPRVSVPIYEADARIFLERPKTAFSGVYQTLEPRIFYRNVPDRGQDSLPDFSTTSAPTNLSRLFRTTAFDIERTEQVTVGVTTRYIDSDTGREFLSASAGQTFYLHEDASRDRSDYITALRMSLPGGYSADIDYNWNPENSGDRQLRTLLRWRGDDDEAINLGLRRRKQDGEVTLYDGEISFALSLRPGLRIFAGMTEDLQNDRNRNEFVGLEQGGCCHAWRIVMADELQRNADDGTSVDREYMLELELRGLGGIGDRIRPFLRDEIDGYDPGR</sequence>
<evidence type="ECO:0000313" key="5">
    <source>
        <dbReference type="EMBL" id="MEX0385437.1"/>
    </source>
</evidence>
<dbReference type="Pfam" id="PF19838">
    <property type="entry name" value="LptD_2"/>
    <property type="match status" value="1"/>
</dbReference>
<comment type="caution">
    <text evidence="5">The sequence shown here is derived from an EMBL/GenBank/DDBJ whole genome shotgun (WGS) entry which is preliminary data.</text>
</comment>